<comment type="caution">
    <text evidence="2">The sequence shown here is derived from an EMBL/GenBank/DDBJ whole genome shotgun (WGS) entry which is preliminary data.</text>
</comment>
<accession>A0ABQ9WQ59</accession>
<feature type="region of interest" description="Disordered" evidence="1">
    <location>
        <begin position="321"/>
        <end position="350"/>
    </location>
</feature>
<dbReference type="Proteomes" id="UP001281761">
    <property type="component" value="Unassembled WGS sequence"/>
</dbReference>
<sequence length="350" mass="39618">MCQTPEQYAISAHRQDQSKFASTLQYNNDQLVQIIGALEGEDLNKISQALEALYKSNRETYQLFVALNGIDNQILTVLCHLTTLKDISADTILLGGYFLSDPLFFDCSSSILHFIVAMTSYPENDPRIPVILRTFQSTSLVATILHFIHTIIVSNQIGLFDVSLHCCIKILTNIIYDSEDLSRAILDSNILSTVLSVVELFPMDTLTELVFLLLNLSESTLEVVQSAVKFDIPRFAFAFLGCLTDPSDINNSLWMLTNFLRKDQTGLFLQQIQDLDLISSINKLTESKHEECKSTATLFLLEYQEREQAFHFQAYRHESSHKDEITPDVIMTPATDDEDYSDTENDDSLD</sequence>
<dbReference type="Gene3D" id="1.25.10.10">
    <property type="entry name" value="Leucine-rich Repeat Variant"/>
    <property type="match status" value="1"/>
</dbReference>
<dbReference type="SUPFAM" id="SSF48371">
    <property type="entry name" value="ARM repeat"/>
    <property type="match status" value="1"/>
</dbReference>
<dbReference type="InterPro" id="IPR016024">
    <property type="entry name" value="ARM-type_fold"/>
</dbReference>
<proteinExistence type="predicted"/>
<protein>
    <submittedName>
        <fullName evidence="2">Uncharacterized protein</fullName>
    </submittedName>
</protein>
<gene>
    <name evidence="2" type="ORF">BLNAU_24944</name>
</gene>
<evidence type="ECO:0000313" key="2">
    <source>
        <dbReference type="EMBL" id="KAK2940150.1"/>
    </source>
</evidence>
<evidence type="ECO:0000256" key="1">
    <source>
        <dbReference type="SAM" id="MobiDB-lite"/>
    </source>
</evidence>
<evidence type="ECO:0000313" key="3">
    <source>
        <dbReference type="Proteomes" id="UP001281761"/>
    </source>
</evidence>
<name>A0ABQ9WQ59_9EUKA</name>
<dbReference type="EMBL" id="JARBJD010000731">
    <property type="protein sequence ID" value="KAK2940150.1"/>
    <property type="molecule type" value="Genomic_DNA"/>
</dbReference>
<feature type="compositionally biased region" description="Acidic residues" evidence="1">
    <location>
        <begin position="335"/>
        <end position="350"/>
    </location>
</feature>
<organism evidence="2 3">
    <name type="scientific">Blattamonas nauphoetae</name>
    <dbReference type="NCBI Taxonomy" id="2049346"/>
    <lineage>
        <taxon>Eukaryota</taxon>
        <taxon>Metamonada</taxon>
        <taxon>Preaxostyla</taxon>
        <taxon>Oxymonadida</taxon>
        <taxon>Blattamonas</taxon>
    </lineage>
</organism>
<keyword evidence="3" id="KW-1185">Reference proteome</keyword>
<dbReference type="InterPro" id="IPR011989">
    <property type="entry name" value="ARM-like"/>
</dbReference>
<reference evidence="2 3" key="1">
    <citation type="journal article" date="2022" name="bioRxiv">
        <title>Genomics of Preaxostyla Flagellates Illuminates Evolutionary Transitions and the Path Towards Mitochondrial Loss.</title>
        <authorList>
            <person name="Novak L.V.F."/>
            <person name="Treitli S.C."/>
            <person name="Pyrih J."/>
            <person name="Halakuc P."/>
            <person name="Pipaliya S.V."/>
            <person name="Vacek V."/>
            <person name="Brzon O."/>
            <person name="Soukal P."/>
            <person name="Eme L."/>
            <person name="Dacks J.B."/>
            <person name="Karnkowska A."/>
            <person name="Elias M."/>
            <person name="Hampl V."/>
        </authorList>
    </citation>
    <scope>NUCLEOTIDE SEQUENCE [LARGE SCALE GENOMIC DNA]</scope>
    <source>
        <strain evidence="2">NAU3</strain>
        <tissue evidence="2">Gut</tissue>
    </source>
</reference>